<proteinExistence type="predicted"/>
<dbReference type="Proteomes" id="UP001243375">
    <property type="component" value="Unassembled WGS sequence"/>
</dbReference>
<dbReference type="EMBL" id="JASBWU010000013">
    <property type="protein sequence ID" value="KAJ9116887.1"/>
    <property type="molecule type" value="Genomic_DNA"/>
</dbReference>
<keyword evidence="2" id="KW-1185">Reference proteome</keyword>
<gene>
    <name evidence="1" type="ORF">QFC22_004544</name>
</gene>
<comment type="caution">
    <text evidence="1">The sequence shown here is derived from an EMBL/GenBank/DDBJ whole genome shotgun (WGS) entry which is preliminary data.</text>
</comment>
<reference evidence="1" key="1">
    <citation type="submission" date="2023-04" db="EMBL/GenBank/DDBJ databases">
        <title>Draft Genome sequencing of Naganishia species isolated from polar environments using Oxford Nanopore Technology.</title>
        <authorList>
            <person name="Leo P."/>
            <person name="Venkateswaran K."/>
        </authorList>
    </citation>
    <scope>NUCLEOTIDE SEQUENCE</scope>
    <source>
        <strain evidence="1">MNA-CCFEE 5425</strain>
    </source>
</reference>
<evidence type="ECO:0000313" key="2">
    <source>
        <dbReference type="Proteomes" id="UP001243375"/>
    </source>
</evidence>
<organism evidence="1 2">
    <name type="scientific">Naganishia vaughanmartiniae</name>
    <dbReference type="NCBI Taxonomy" id="1424756"/>
    <lineage>
        <taxon>Eukaryota</taxon>
        <taxon>Fungi</taxon>
        <taxon>Dikarya</taxon>
        <taxon>Basidiomycota</taxon>
        <taxon>Agaricomycotina</taxon>
        <taxon>Tremellomycetes</taxon>
        <taxon>Filobasidiales</taxon>
        <taxon>Filobasidiaceae</taxon>
        <taxon>Naganishia</taxon>
    </lineage>
</organism>
<accession>A0ACC2WZ18</accession>
<protein>
    <submittedName>
        <fullName evidence="1">Uncharacterized protein</fullName>
    </submittedName>
</protein>
<sequence length="249" mass="28551">MIAKIVSLLMAVEYSYQKIFNHKQTIIKRLLDRYINDEVEPCLREYAGVALQRFAGTTRLCDYFGSHIDDTPASPPDKSKGAFLTQVFAVQQLIIDRPDVLSPAVKHQDIGNLALHPLLAFFLGINGKDHETTHFASYFECAALPTRIIPNFGQDWWDYYVMTDIERKHEYARLWLHNVHGQDMHDISFYHKAGPPPESDGRPFWGRYTPFTHLHREDCGHPKLYEGSTVFHGRPDACSTARTSTGQMQ</sequence>
<name>A0ACC2WZ18_9TREE</name>
<evidence type="ECO:0000313" key="1">
    <source>
        <dbReference type="EMBL" id="KAJ9116887.1"/>
    </source>
</evidence>